<dbReference type="PANTHER" id="PTHR35609:SF1">
    <property type="entry name" value="MACRO DOMAIN-CONTAINING PROTEIN"/>
    <property type="match status" value="1"/>
</dbReference>
<proteinExistence type="predicted"/>
<organism evidence="2 3">
    <name type="scientific">Tritrichomonas musculus</name>
    <dbReference type="NCBI Taxonomy" id="1915356"/>
    <lineage>
        <taxon>Eukaryota</taxon>
        <taxon>Metamonada</taxon>
        <taxon>Parabasalia</taxon>
        <taxon>Tritrichomonadida</taxon>
        <taxon>Tritrichomonadidae</taxon>
        <taxon>Tritrichomonas</taxon>
    </lineage>
</organism>
<dbReference type="PRINTS" id="PR00114">
    <property type="entry name" value="STPHPHTASE"/>
</dbReference>
<name>A0ABR2HNP5_9EUKA</name>
<dbReference type="Proteomes" id="UP001470230">
    <property type="component" value="Unassembled WGS sequence"/>
</dbReference>
<evidence type="ECO:0000313" key="3">
    <source>
        <dbReference type="Proteomes" id="UP001470230"/>
    </source>
</evidence>
<dbReference type="InterPro" id="IPR029052">
    <property type="entry name" value="Metallo-depent_PP-like"/>
</dbReference>
<dbReference type="PANTHER" id="PTHR35609">
    <property type="entry name" value="MACRO DOMAIN-CONTAINING PROTEIN"/>
    <property type="match status" value="1"/>
</dbReference>
<comment type="caution">
    <text evidence="2">The sequence shown here is derived from an EMBL/GenBank/DDBJ whole genome shotgun (WGS) entry which is preliminary data.</text>
</comment>
<evidence type="ECO:0000259" key="1">
    <source>
        <dbReference type="SMART" id="SM00156"/>
    </source>
</evidence>
<dbReference type="Pfam" id="PF00149">
    <property type="entry name" value="Metallophos"/>
    <property type="match status" value="1"/>
</dbReference>
<dbReference type="InterPro" id="IPR006186">
    <property type="entry name" value="Ser/Thr-sp_prot-phosphatase"/>
</dbReference>
<dbReference type="SMART" id="SM00156">
    <property type="entry name" value="PP2Ac"/>
    <property type="match status" value="1"/>
</dbReference>
<sequence length="743" mass="85155">MSASQKKLQEFYQTALKILESYEYKHLNSYIAFDLNIAYQIINYADNLLKNEPSVLNITVTRSDASNFVISGDIHGDLKKLLDIFRKEGYPPQTRYLFLGDYVNKGENSCEVMILLYSLKCMYPNHIFLTRGNHEFKTMTDKYGFKSECMRRIPKANYDPNNSEKFYAQITDTFASLPICAIINDDIFCVHSGIASFLDSREDLLKIHKIGHEFTFYDQIQYEFLWNHPSNDTKFYEPSPNGIQSIFGIEALNSFLEKLRFKWVFRVHQSETITYQYPLGENVMILTIFGFYEYFRTSPLEPFYPSDWFQKLFGFDEEIESVYKNLDVVKYEDHVDLVSKVNNKTYNTGLFQIKTSDRSSFNIQENRNGGKLHVIHGYGSNSVCGELIDILSMQSLPKWNGATYLAASNFNCLEFVSHGQTASHGVTRYYADITQGPYAALACGPSIVYRNYFVDRDPLSGQIIYEKVEQSQIKSGQVIRGQINKEINLLDKARIPVTHGYAIIKRDDDIKHFQEIPQKQHKLESTYSNFNANKIESNSMYSNFNANKIESNSMYSNFNANKIESNSMYSNFNANKLNDPTIWKVGVHRNCQVVLNRGPRNSFCLAPPNQTANHVYAAAFNFVSDVIRSDLTYKVAKQLLIGEYRATILSAWENSLLYPDRAGANKLSLTLLGGGVFANPMDIICDAIKENIQLIKESGLDVYITCFNDSTFRSVYYYLAGSIKETGGKIYDTNSRESCKELL</sequence>
<keyword evidence="3" id="KW-1185">Reference proteome</keyword>
<dbReference type="Gene3D" id="3.60.21.10">
    <property type="match status" value="1"/>
</dbReference>
<dbReference type="CDD" id="cd00144">
    <property type="entry name" value="MPP_PPP_family"/>
    <property type="match status" value="1"/>
</dbReference>
<dbReference type="SUPFAM" id="SSF56300">
    <property type="entry name" value="Metallo-dependent phosphatases"/>
    <property type="match status" value="1"/>
</dbReference>
<dbReference type="InterPro" id="IPR004843">
    <property type="entry name" value="Calcineurin-like_PHP"/>
</dbReference>
<protein>
    <recommendedName>
        <fullName evidence="1">Serine/threonine specific protein phosphatases domain-containing protein</fullName>
    </recommendedName>
</protein>
<evidence type="ECO:0000313" key="2">
    <source>
        <dbReference type="EMBL" id="KAK8849918.1"/>
    </source>
</evidence>
<reference evidence="2 3" key="1">
    <citation type="submission" date="2024-04" db="EMBL/GenBank/DDBJ databases">
        <title>Tritrichomonas musculus Genome.</title>
        <authorList>
            <person name="Alves-Ferreira E."/>
            <person name="Grigg M."/>
            <person name="Lorenzi H."/>
            <person name="Galac M."/>
        </authorList>
    </citation>
    <scope>NUCLEOTIDE SEQUENCE [LARGE SCALE GENOMIC DNA]</scope>
    <source>
        <strain evidence="2 3">EAF2021</strain>
    </source>
</reference>
<dbReference type="EMBL" id="JAPFFF010000025">
    <property type="protein sequence ID" value="KAK8849918.1"/>
    <property type="molecule type" value="Genomic_DNA"/>
</dbReference>
<accession>A0ABR2HNP5</accession>
<gene>
    <name evidence="2" type="ORF">M9Y10_018508</name>
</gene>
<feature type="domain" description="Serine/threonine specific protein phosphatases" evidence="1">
    <location>
        <begin position="33"/>
        <end position="310"/>
    </location>
</feature>